<name>A0A397H827_ASPTH</name>
<sequence length="693" mass="75830">MPNASISLKPKASTVPEPSPDVTEYHVGWICSSTKEFLAALKIVDESRDDKQRPGYKLVRIQEHNVVINKPYSDSTLDFRARAVATDMKKSFPWIRFVLAVGIASSTPKSKEKVQLGDVVVGTNIASYGGDSASTTAPDRRQSPTKTLLLAGIAEMKIRIEQARIEQGLDIRDFIEEIIRNTKVTVGCSRRPENPDLSQGHRRFDSRPNHIHTSTQPVRIHYGPVAPVQSVTETTQMGSQITVENSVLRFDMGSADLLAAGIDCLSFCGISDYAQSQEGDAQHDYAALAAAVCAREFLTCIHCETVVQIKVTVSQKQMEDIMDGVVKRLQRVTGGNKVKETTAAVEDAHRKIDLLYEFVEDLPEMAKKRVEDVQNCLQYMKDVEARLDGTLKELSSRISRQEELAPDYATKEELRGLRQMVDTNRSRLERLSKKAENILGMSSDILGDVAQTTGIANVEEAAKWTAFAQRQTSMLPKLADFKPSGLWRPSKGNARQSSTANDSGPMSPQAGPPTQLDPTPENKDRLFRKPKELLTGIYRRSPTCGSATSQDQDNATTDLSDLPGGSNQSQNQSETRRPTPAPVQTNHVGDGASERSLSSIVSPSHSGHSSIFSNAATVGSRETMSTSPDVPPLPRVLLSSPSQAFNDQPSPSPSRDSPDSGVDTRSNGDVKSIAAKFEASMGKLPLHRPKRHD</sequence>
<dbReference type="RefSeq" id="XP_026615658.1">
    <property type="nucleotide sequence ID" value="XM_026756643.1"/>
</dbReference>
<dbReference type="VEuPathDB" id="FungiDB:CDV56_103024"/>
<keyword evidence="3" id="KW-1185">Reference proteome</keyword>
<dbReference type="STRING" id="41047.A0A397H827"/>
<dbReference type="PANTHER" id="PTHR46082">
    <property type="entry name" value="ATP/GTP-BINDING PROTEIN-RELATED"/>
    <property type="match status" value="1"/>
</dbReference>
<comment type="caution">
    <text evidence="2">The sequence shown here is derived from an EMBL/GenBank/DDBJ whole genome shotgun (WGS) entry which is preliminary data.</text>
</comment>
<feature type="compositionally biased region" description="Low complexity" evidence="1">
    <location>
        <begin position="596"/>
        <end position="613"/>
    </location>
</feature>
<feature type="compositionally biased region" description="Basic and acidic residues" evidence="1">
    <location>
        <begin position="520"/>
        <end position="532"/>
    </location>
</feature>
<dbReference type="GeneID" id="38124998"/>
<gene>
    <name evidence="2" type="ORF">CDV56_103024</name>
</gene>
<organism evidence="2 3">
    <name type="scientific">Aspergillus thermomutatus</name>
    <name type="common">Neosartorya pseudofischeri</name>
    <dbReference type="NCBI Taxonomy" id="41047"/>
    <lineage>
        <taxon>Eukaryota</taxon>
        <taxon>Fungi</taxon>
        <taxon>Dikarya</taxon>
        <taxon>Ascomycota</taxon>
        <taxon>Pezizomycotina</taxon>
        <taxon>Eurotiomycetes</taxon>
        <taxon>Eurotiomycetidae</taxon>
        <taxon>Eurotiales</taxon>
        <taxon>Aspergillaceae</taxon>
        <taxon>Aspergillus</taxon>
        <taxon>Aspergillus subgen. Fumigati</taxon>
    </lineage>
</organism>
<dbReference type="InterPro" id="IPR053137">
    <property type="entry name" value="NLR-like"/>
</dbReference>
<reference evidence="2" key="1">
    <citation type="submission" date="2018-08" db="EMBL/GenBank/DDBJ databases">
        <title>Draft genome sequence of azole-resistant Aspergillus thermomutatus (Neosartorya pseudofischeri) strain HMR AF 39, isolated from a human nasal aspirate.</title>
        <authorList>
            <person name="Parent-Michaud M."/>
            <person name="Dufresne P.J."/>
            <person name="Fournier E."/>
            <person name="Martineau C."/>
            <person name="Moreira S."/>
            <person name="Perkins V."/>
            <person name="De Repentigny L."/>
            <person name="Dufresne S.F."/>
        </authorList>
    </citation>
    <scope>NUCLEOTIDE SEQUENCE [LARGE SCALE GENOMIC DNA]</scope>
    <source>
        <strain evidence="2">HMR AF 39</strain>
    </source>
</reference>
<protein>
    <recommendedName>
        <fullName evidence="4">Nucleoside phosphorylase domain-containing protein</fullName>
    </recommendedName>
</protein>
<dbReference type="PANTHER" id="PTHR46082:SF6">
    <property type="entry name" value="AAA+ ATPASE DOMAIN-CONTAINING PROTEIN-RELATED"/>
    <property type="match status" value="1"/>
</dbReference>
<feature type="region of interest" description="Disordered" evidence="1">
    <location>
        <begin position="480"/>
        <end position="693"/>
    </location>
</feature>
<dbReference type="OrthoDB" id="1577640at2759"/>
<dbReference type="Proteomes" id="UP000215305">
    <property type="component" value="Unassembled WGS sequence"/>
</dbReference>
<evidence type="ECO:0000313" key="3">
    <source>
        <dbReference type="Proteomes" id="UP000215305"/>
    </source>
</evidence>
<evidence type="ECO:0000313" key="2">
    <source>
        <dbReference type="EMBL" id="RHZ59245.1"/>
    </source>
</evidence>
<dbReference type="Gene3D" id="3.40.50.1580">
    <property type="entry name" value="Nucleoside phosphorylase domain"/>
    <property type="match status" value="1"/>
</dbReference>
<dbReference type="AlphaFoldDB" id="A0A397H827"/>
<feature type="region of interest" description="Disordered" evidence="1">
    <location>
        <begin position="190"/>
        <end position="212"/>
    </location>
</feature>
<evidence type="ECO:0000256" key="1">
    <source>
        <dbReference type="SAM" id="MobiDB-lite"/>
    </source>
</evidence>
<dbReference type="SUPFAM" id="SSF53167">
    <property type="entry name" value="Purine and uridine phosphorylases"/>
    <property type="match status" value="1"/>
</dbReference>
<evidence type="ECO:0008006" key="4">
    <source>
        <dbReference type="Google" id="ProtNLM"/>
    </source>
</evidence>
<accession>A0A397H827</accession>
<feature type="compositionally biased region" description="Polar residues" evidence="1">
    <location>
        <begin position="493"/>
        <end position="506"/>
    </location>
</feature>
<feature type="compositionally biased region" description="Polar residues" evidence="1">
    <location>
        <begin position="614"/>
        <end position="626"/>
    </location>
</feature>
<dbReference type="InterPro" id="IPR035994">
    <property type="entry name" value="Nucleoside_phosphorylase_sf"/>
</dbReference>
<proteinExistence type="predicted"/>
<dbReference type="GO" id="GO:0009116">
    <property type="term" value="P:nucleoside metabolic process"/>
    <property type="evidence" value="ECO:0007669"/>
    <property type="project" value="InterPro"/>
</dbReference>
<dbReference type="EMBL" id="NKHU02000062">
    <property type="protein sequence ID" value="RHZ59245.1"/>
    <property type="molecule type" value="Genomic_DNA"/>
</dbReference>
<feature type="compositionally biased region" description="Polar residues" evidence="1">
    <location>
        <begin position="543"/>
        <end position="573"/>
    </location>
</feature>
<feature type="region of interest" description="Disordered" evidence="1">
    <location>
        <begin position="1"/>
        <end position="20"/>
    </location>
</feature>
<dbReference type="GO" id="GO:0003824">
    <property type="term" value="F:catalytic activity"/>
    <property type="evidence" value="ECO:0007669"/>
    <property type="project" value="InterPro"/>
</dbReference>